<dbReference type="SUPFAM" id="SSF90229">
    <property type="entry name" value="CCCH zinc finger"/>
    <property type="match status" value="1"/>
</dbReference>
<dbReference type="InterPro" id="IPR017907">
    <property type="entry name" value="Znf_RING_CS"/>
</dbReference>
<proteinExistence type="predicted"/>
<feature type="zinc finger region" description="C3H1-type" evidence="5">
    <location>
        <begin position="213"/>
        <end position="251"/>
    </location>
</feature>
<dbReference type="KEGG" id="sgra:EX895_006239"/>
<dbReference type="SMART" id="SM00184">
    <property type="entry name" value="RING"/>
    <property type="match status" value="1"/>
</dbReference>
<evidence type="ECO:0000256" key="6">
    <source>
        <dbReference type="SAM" id="MobiDB-lite"/>
    </source>
</evidence>
<feature type="domain" description="C3H1-type" evidence="8">
    <location>
        <begin position="17"/>
        <end position="45"/>
    </location>
</feature>
<dbReference type="InterPro" id="IPR045072">
    <property type="entry name" value="MKRN-like"/>
</dbReference>
<evidence type="ECO:0000259" key="8">
    <source>
        <dbReference type="PROSITE" id="PS50103"/>
    </source>
</evidence>
<evidence type="ECO:0000256" key="1">
    <source>
        <dbReference type="ARBA" id="ARBA00022679"/>
    </source>
</evidence>
<evidence type="ECO:0000256" key="2">
    <source>
        <dbReference type="ARBA" id="ARBA00022723"/>
    </source>
</evidence>
<feature type="domain" description="C3H1-type" evidence="8">
    <location>
        <begin position="213"/>
        <end position="251"/>
    </location>
</feature>
<feature type="domain" description="RING-type" evidence="7">
    <location>
        <begin position="141"/>
        <end position="185"/>
    </location>
</feature>
<dbReference type="InterPro" id="IPR013083">
    <property type="entry name" value="Znf_RING/FYVE/PHD"/>
</dbReference>
<evidence type="ECO:0000259" key="7">
    <source>
        <dbReference type="PROSITE" id="PS50089"/>
    </source>
</evidence>
<dbReference type="PROSITE" id="PS50103">
    <property type="entry name" value="ZF_C3H1"/>
    <property type="match status" value="2"/>
</dbReference>
<organism evidence="9 10">
    <name type="scientific">Sporisorium graminicola</name>
    <dbReference type="NCBI Taxonomy" id="280036"/>
    <lineage>
        <taxon>Eukaryota</taxon>
        <taxon>Fungi</taxon>
        <taxon>Dikarya</taxon>
        <taxon>Basidiomycota</taxon>
        <taxon>Ustilaginomycotina</taxon>
        <taxon>Ustilaginomycetes</taxon>
        <taxon>Ustilaginales</taxon>
        <taxon>Ustilaginaceae</taxon>
        <taxon>Sporisorium</taxon>
    </lineage>
</organism>
<dbReference type="InterPro" id="IPR001841">
    <property type="entry name" value="Znf_RING"/>
</dbReference>
<evidence type="ECO:0000313" key="9">
    <source>
        <dbReference type="EMBL" id="TKY85159.1"/>
    </source>
</evidence>
<dbReference type="GO" id="GO:0000209">
    <property type="term" value="P:protein polyubiquitination"/>
    <property type="evidence" value="ECO:0007669"/>
    <property type="project" value="InterPro"/>
</dbReference>
<keyword evidence="3 5" id="KW-0863">Zinc-finger</keyword>
<dbReference type="RefSeq" id="XP_029737144.1">
    <property type="nucleotide sequence ID" value="XM_029886831.1"/>
</dbReference>
<feature type="compositionally biased region" description="Basic and acidic residues" evidence="6">
    <location>
        <begin position="100"/>
        <end position="109"/>
    </location>
</feature>
<comment type="caution">
    <text evidence="9">The sequence shown here is derived from an EMBL/GenBank/DDBJ whole genome shotgun (WGS) entry which is preliminary data.</text>
</comment>
<evidence type="ECO:0000256" key="4">
    <source>
        <dbReference type="ARBA" id="ARBA00022833"/>
    </source>
</evidence>
<reference evidence="9 10" key="1">
    <citation type="submission" date="2019-05" db="EMBL/GenBank/DDBJ databases">
        <title>Sporisorium graminicola CBS 10092 draft sequencing and annotation.</title>
        <authorList>
            <person name="Solano-Gonzalez S."/>
            <person name="Caddick M.X."/>
            <person name="Darby A."/>
        </authorList>
    </citation>
    <scope>NUCLEOTIDE SEQUENCE [LARGE SCALE GENOMIC DNA]</scope>
    <source>
        <strain evidence="9 10">CBS 10092</strain>
    </source>
</reference>
<dbReference type="PANTHER" id="PTHR11224">
    <property type="entry name" value="MAKORIN-RELATED"/>
    <property type="match status" value="1"/>
</dbReference>
<evidence type="ECO:0000256" key="5">
    <source>
        <dbReference type="PROSITE-ProRule" id="PRU00723"/>
    </source>
</evidence>
<dbReference type="PANTHER" id="PTHR11224:SF59">
    <property type="entry name" value="RING-TYPE E3 UBIQUITIN TRANSFERASE"/>
    <property type="match status" value="1"/>
</dbReference>
<dbReference type="Gene3D" id="4.10.1000.10">
    <property type="entry name" value="Zinc finger, CCCH-type"/>
    <property type="match status" value="1"/>
</dbReference>
<keyword evidence="10" id="KW-1185">Reference proteome</keyword>
<dbReference type="AlphaFoldDB" id="A0A4V6ET49"/>
<dbReference type="Pfam" id="PF00642">
    <property type="entry name" value="zf-CCCH"/>
    <property type="match status" value="1"/>
</dbReference>
<name>A0A4V6ET49_9BASI</name>
<dbReference type="EMBL" id="SRRM01000021">
    <property type="protein sequence ID" value="TKY85159.1"/>
    <property type="molecule type" value="Genomic_DNA"/>
</dbReference>
<feature type="region of interest" description="Disordered" evidence="6">
    <location>
        <begin position="77"/>
        <end position="109"/>
    </location>
</feature>
<protein>
    <submittedName>
        <fullName evidence="9">Uncharacterized protein</fullName>
    </submittedName>
</protein>
<evidence type="ECO:0000256" key="3">
    <source>
        <dbReference type="ARBA" id="ARBA00022771"/>
    </source>
</evidence>
<dbReference type="PROSITE" id="PS00518">
    <property type="entry name" value="ZF_RING_1"/>
    <property type="match status" value="1"/>
</dbReference>
<keyword evidence="1" id="KW-0808">Transferase</keyword>
<dbReference type="SMART" id="SM00356">
    <property type="entry name" value="ZnF_C3H1"/>
    <property type="match status" value="2"/>
</dbReference>
<keyword evidence="2 5" id="KW-0479">Metal-binding</keyword>
<feature type="zinc finger region" description="C3H1-type" evidence="5">
    <location>
        <begin position="17"/>
        <end position="45"/>
    </location>
</feature>
<feature type="compositionally biased region" description="Low complexity" evidence="6">
    <location>
        <begin position="1"/>
        <end position="11"/>
    </location>
</feature>
<accession>A0A4V6ET49</accession>
<dbReference type="InterPro" id="IPR036855">
    <property type="entry name" value="Znf_CCCH_sf"/>
</dbReference>
<feature type="region of interest" description="Disordered" evidence="6">
    <location>
        <begin position="1"/>
        <end position="22"/>
    </location>
</feature>
<gene>
    <name evidence="9" type="ORF">EX895_006239</name>
</gene>
<dbReference type="OrthoDB" id="250836at2759"/>
<dbReference type="GeneID" id="40729134"/>
<dbReference type="PROSITE" id="PS50089">
    <property type="entry name" value="ZF_RING_2"/>
    <property type="match status" value="1"/>
</dbReference>
<dbReference type="InterPro" id="IPR000571">
    <property type="entry name" value="Znf_CCCH"/>
</dbReference>
<keyword evidence="4 5" id="KW-0862">Zinc</keyword>
<dbReference type="Gene3D" id="3.30.40.10">
    <property type="entry name" value="Zinc/RING finger domain, C3HC4 (zinc finger)"/>
    <property type="match status" value="1"/>
</dbReference>
<dbReference type="InterPro" id="IPR018957">
    <property type="entry name" value="Znf_C3HC4_RING-type"/>
</dbReference>
<sequence length="343" mass="38553">MQAEASSSSSSKPSTRTKQDTPCRYYLRSGKCKRGDKCIFSHDATRDQVQPVTESSTLPARLSVQAADFASGSASRSSLSASAQAFQPTTRAVSDDDEKNGEARKDVVREPQISSSTMRAAKEKKIMKGVPASISENTQPCDICMEVPNVYAQHPNCNHFFCPPCLQQWRRQHDQAKSKNCPTCRTPSKFTFVTPEPFTGGARSLALERFRERAAQTPCKQFTKSLALSNKRPTKPFCVFGDDCLYQHHIDGQPHKFGTGRYRIHRGKRGTRRIIGLREEPGRFLNPELRARVRVLDEHERRALPTDTTNNEFFARILNMDEQVRMFLSTRVILNAGNQGSAH</sequence>
<dbReference type="SUPFAM" id="SSF57850">
    <property type="entry name" value="RING/U-box"/>
    <property type="match status" value="1"/>
</dbReference>
<evidence type="ECO:0000313" key="10">
    <source>
        <dbReference type="Proteomes" id="UP000306050"/>
    </source>
</evidence>
<dbReference type="GO" id="GO:0008270">
    <property type="term" value="F:zinc ion binding"/>
    <property type="evidence" value="ECO:0007669"/>
    <property type="project" value="UniProtKB-KW"/>
</dbReference>
<dbReference type="GO" id="GO:0061630">
    <property type="term" value="F:ubiquitin protein ligase activity"/>
    <property type="evidence" value="ECO:0007669"/>
    <property type="project" value="InterPro"/>
</dbReference>
<dbReference type="Pfam" id="PF00097">
    <property type="entry name" value="zf-C3HC4"/>
    <property type="match status" value="1"/>
</dbReference>
<dbReference type="Proteomes" id="UP000306050">
    <property type="component" value="Chromosome SGRAM_8"/>
</dbReference>